<feature type="compositionally biased region" description="Basic and acidic residues" evidence="1">
    <location>
        <begin position="62"/>
        <end position="87"/>
    </location>
</feature>
<protein>
    <recommendedName>
        <fullName evidence="5">Secreted protein</fullName>
    </recommendedName>
</protein>
<reference evidence="3" key="1">
    <citation type="submission" date="2016-03" db="EMBL/GenBank/DDBJ databases">
        <title>Mechanisms controlling the formation of the plant cell surface in tip-growing cells are functionally conserved among land plants.</title>
        <authorList>
            <person name="Honkanen S."/>
            <person name="Jones V.A."/>
            <person name="Morieri G."/>
            <person name="Champion C."/>
            <person name="Hetherington A.J."/>
            <person name="Kelly S."/>
            <person name="Saint-Marcoux D."/>
            <person name="Proust H."/>
            <person name="Prescott H."/>
            <person name="Dolan L."/>
        </authorList>
    </citation>
    <scope>NUCLEOTIDE SEQUENCE [LARGE SCALE GENOMIC DNA]</scope>
    <source>
        <tissue evidence="3">Whole gametophyte</tissue>
    </source>
</reference>
<evidence type="ECO:0000313" key="3">
    <source>
        <dbReference type="EMBL" id="OAE33344.1"/>
    </source>
</evidence>
<feature type="compositionally biased region" description="Polar residues" evidence="1">
    <location>
        <begin position="130"/>
        <end position="141"/>
    </location>
</feature>
<sequence length="141" mass="14840">MHSGLILALVSSRLVLRVTSRGRAGGEIEAQVAASVDSRSIPAVEREGRVLTSGPRLPSLGRLEERRIGKPEGKEGRGEGVAEERPAGRAWVRDTPVILDSLTATLLGAPVPDTRPAPVPRQGVEEEGKSYSSSLAGSIGR</sequence>
<organism evidence="3 4">
    <name type="scientific">Marchantia polymorpha subsp. ruderalis</name>
    <dbReference type="NCBI Taxonomy" id="1480154"/>
    <lineage>
        <taxon>Eukaryota</taxon>
        <taxon>Viridiplantae</taxon>
        <taxon>Streptophyta</taxon>
        <taxon>Embryophyta</taxon>
        <taxon>Marchantiophyta</taxon>
        <taxon>Marchantiopsida</taxon>
        <taxon>Marchantiidae</taxon>
        <taxon>Marchantiales</taxon>
        <taxon>Marchantiaceae</taxon>
        <taxon>Marchantia</taxon>
    </lineage>
</organism>
<name>A0A176WKF6_MARPO</name>
<keyword evidence="4" id="KW-1185">Reference proteome</keyword>
<proteinExistence type="predicted"/>
<feature type="chain" id="PRO_5008052599" description="Secreted protein" evidence="2">
    <location>
        <begin position="21"/>
        <end position="141"/>
    </location>
</feature>
<gene>
    <name evidence="3" type="ORF">AXG93_4123s1190</name>
</gene>
<dbReference type="EMBL" id="LVLJ01000663">
    <property type="protein sequence ID" value="OAE33344.1"/>
    <property type="molecule type" value="Genomic_DNA"/>
</dbReference>
<comment type="caution">
    <text evidence="3">The sequence shown here is derived from an EMBL/GenBank/DDBJ whole genome shotgun (WGS) entry which is preliminary data.</text>
</comment>
<dbReference type="Proteomes" id="UP000077202">
    <property type="component" value="Unassembled WGS sequence"/>
</dbReference>
<dbReference type="AlphaFoldDB" id="A0A176WKF6"/>
<evidence type="ECO:0008006" key="5">
    <source>
        <dbReference type="Google" id="ProtNLM"/>
    </source>
</evidence>
<keyword evidence="2" id="KW-0732">Signal</keyword>
<accession>A0A176WKF6</accession>
<feature type="region of interest" description="Disordered" evidence="1">
    <location>
        <begin position="108"/>
        <end position="141"/>
    </location>
</feature>
<evidence type="ECO:0000313" key="4">
    <source>
        <dbReference type="Proteomes" id="UP000077202"/>
    </source>
</evidence>
<feature type="signal peptide" evidence="2">
    <location>
        <begin position="1"/>
        <end position="20"/>
    </location>
</feature>
<evidence type="ECO:0000256" key="2">
    <source>
        <dbReference type="SAM" id="SignalP"/>
    </source>
</evidence>
<feature type="region of interest" description="Disordered" evidence="1">
    <location>
        <begin position="46"/>
        <end position="87"/>
    </location>
</feature>
<evidence type="ECO:0000256" key="1">
    <source>
        <dbReference type="SAM" id="MobiDB-lite"/>
    </source>
</evidence>